<name>A0ABV1Z4A4_9HYPH</name>
<protein>
    <recommendedName>
        <fullName evidence="3">Glycosyltransferase</fullName>
    </recommendedName>
</protein>
<evidence type="ECO:0000313" key="1">
    <source>
        <dbReference type="EMBL" id="MER9406902.1"/>
    </source>
</evidence>
<gene>
    <name evidence="1" type="ORF">NKI36_22975</name>
</gene>
<evidence type="ECO:0000313" key="2">
    <source>
        <dbReference type="Proteomes" id="UP001433071"/>
    </source>
</evidence>
<dbReference type="InterPro" id="IPR050587">
    <property type="entry name" value="GNT1/Glycosyltrans_8"/>
</dbReference>
<dbReference type="InterPro" id="IPR002495">
    <property type="entry name" value="Glyco_trans_8"/>
</dbReference>
<keyword evidence="2" id="KW-1185">Reference proteome</keyword>
<dbReference type="PANTHER" id="PTHR11183">
    <property type="entry name" value="GLYCOGENIN SUBFAMILY MEMBER"/>
    <property type="match status" value="1"/>
</dbReference>
<sequence>MSQTSCFFFAADQRYFPYTCLAARRVLDLSGPVDGFILHTGIIPSEDRSAGERLLGGRISIIDVTKFMEATNFNRGTHPTLATYIRLFADKLPEFEPYDRIAYSDADVLFNRSIADLCNTPLNAPLLAAHDEQTYFDAKYRQHLPMQPGAPKFNAGVLLFNMPLLRAEGLLERTRQLASEHVYGMDQGALNVAFEGRWQTMHPFWNVMTNYSSQIPFSRSYARHFAWGKPWEPHPVGVEVDAMAIYRDLAKGTPWAGRFSRSWPIKRGILKNLGRKFDAISGILLNDEKRKRRARFDAEKVSAIFASHADNSMLAVQYPERVAGIAR</sequence>
<comment type="caution">
    <text evidence="1">The sequence shown here is derived from an EMBL/GenBank/DDBJ whole genome shotgun (WGS) entry which is preliminary data.</text>
</comment>
<reference evidence="1 2" key="1">
    <citation type="journal article" date="2024" name="Proc. Natl. Acad. Sci. U.S.A.">
        <title>The evolutionary genomics of adaptation to stress in wild rhizobium bacteria.</title>
        <authorList>
            <person name="Kehlet-Delgado H."/>
            <person name="Montoya A.P."/>
            <person name="Jensen K.T."/>
            <person name="Wendlandt C.E."/>
            <person name="Dexheimer C."/>
            <person name="Roberts M."/>
            <person name="Torres Martinez L."/>
            <person name="Friesen M.L."/>
            <person name="Griffitts J.S."/>
            <person name="Porter S.S."/>
        </authorList>
    </citation>
    <scope>NUCLEOTIDE SEQUENCE [LARGE SCALE GENOMIC DNA]</scope>
    <source>
        <strain evidence="1 2">M0641</strain>
    </source>
</reference>
<organism evidence="1 2">
    <name type="scientific">Mesorhizobium caraganae</name>
    <dbReference type="NCBI Taxonomy" id="483206"/>
    <lineage>
        <taxon>Bacteria</taxon>
        <taxon>Pseudomonadati</taxon>
        <taxon>Pseudomonadota</taxon>
        <taxon>Alphaproteobacteria</taxon>
        <taxon>Hyphomicrobiales</taxon>
        <taxon>Phyllobacteriaceae</taxon>
        <taxon>Mesorhizobium</taxon>
    </lineage>
</organism>
<dbReference type="SUPFAM" id="SSF53448">
    <property type="entry name" value="Nucleotide-diphospho-sugar transferases"/>
    <property type="match status" value="1"/>
</dbReference>
<dbReference type="RefSeq" id="WP_352560362.1">
    <property type="nucleotide sequence ID" value="NZ_JAMYQB010000021.1"/>
</dbReference>
<accession>A0ABV1Z4A4</accession>
<dbReference type="Pfam" id="PF01501">
    <property type="entry name" value="Glyco_transf_8"/>
    <property type="match status" value="1"/>
</dbReference>
<dbReference type="InterPro" id="IPR029044">
    <property type="entry name" value="Nucleotide-diphossugar_trans"/>
</dbReference>
<evidence type="ECO:0008006" key="3">
    <source>
        <dbReference type="Google" id="ProtNLM"/>
    </source>
</evidence>
<proteinExistence type="predicted"/>
<dbReference type="Gene3D" id="3.90.550.10">
    <property type="entry name" value="Spore Coat Polysaccharide Biosynthesis Protein SpsA, Chain A"/>
    <property type="match status" value="1"/>
</dbReference>
<dbReference type="EMBL" id="JAMYQB010000021">
    <property type="protein sequence ID" value="MER9406902.1"/>
    <property type="molecule type" value="Genomic_DNA"/>
</dbReference>
<dbReference type="Proteomes" id="UP001433071">
    <property type="component" value="Unassembled WGS sequence"/>
</dbReference>